<keyword evidence="7 8" id="KW-0472">Membrane</keyword>
<dbReference type="PIRSF" id="PIRSF004925">
    <property type="entry name" value="HcaT"/>
    <property type="match status" value="1"/>
</dbReference>
<evidence type="ECO:0000256" key="8">
    <source>
        <dbReference type="SAM" id="Phobius"/>
    </source>
</evidence>
<feature type="transmembrane region" description="Helical" evidence="8">
    <location>
        <begin position="335"/>
        <end position="357"/>
    </location>
</feature>
<dbReference type="InterPro" id="IPR026032">
    <property type="entry name" value="HcaT-like"/>
</dbReference>
<dbReference type="PANTHER" id="PTHR23522:SF10">
    <property type="entry name" value="3-PHENYLPROPIONIC ACID TRANSPORTER-RELATED"/>
    <property type="match status" value="1"/>
</dbReference>
<dbReference type="Pfam" id="PF12832">
    <property type="entry name" value="MFS_1_like"/>
    <property type="match status" value="1"/>
</dbReference>
<feature type="transmembrane region" description="Helical" evidence="8">
    <location>
        <begin position="273"/>
        <end position="291"/>
    </location>
</feature>
<feature type="transmembrane region" description="Helical" evidence="8">
    <location>
        <begin position="297"/>
        <end position="315"/>
    </location>
</feature>
<dbReference type="SUPFAM" id="SSF103473">
    <property type="entry name" value="MFS general substrate transporter"/>
    <property type="match status" value="1"/>
</dbReference>
<accession>A0A2T5MEW1</accession>
<name>A0A2T5MEW1_9GAMM</name>
<dbReference type="GO" id="GO:0015528">
    <property type="term" value="F:lactose:proton symporter activity"/>
    <property type="evidence" value="ECO:0007669"/>
    <property type="project" value="TreeGrafter"/>
</dbReference>
<dbReference type="PANTHER" id="PTHR23522">
    <property type="entry name" value="BLL5896 PROTEIN"/>
    <property type="match status" value="1"/>
</dbReference>
<evidence type="ECO:0000256" key="5">
    <source>
        <dbReference type="ARBA" id="ARBA00022692"/>
    </source>
</evidence>
<evidence type="ECO:0000256" key="6">
    <source>
        <dbReference type="ARBA" id="ARBA00022989"/>
    </source>
</evidence>
<evidence type="ECO:0000256" key="4">
    <source>
        <dbReference type="ARBA" id="ARBA00022519"/>
    </source>
</evidence>
<feature type="transmembrane region" description="Helical" evidence="8">
    <location>
        <begin position="242"/>
        <end position="261"/>
    </location>
</feature>
<evidence type="ECO:0000313" key="10">
    <source>
        <dbReference type="EMBL" id="PTU31104.1"/>
    </source>
</evidence>
<dbReference type="AlphaFoldDB" id="A0A2T5MEW1"/>
<dbReference type="Proteomes" id="UP000244248">
    <property type="component" value="Unassembled WGS sequence"/>
</dbReference>
<feature type="domain" description="Major facilitator superfamily (MFS) profile" evidence="9">
    <location>
        <begin position="207"/>
        <end position="386"/>
    </location>
</feature>
<dbReference type="OrthoDB" id="9150135at2"/>
<dbReference type="InterPro" id="IPR020846">
    <property type="entry name" value="MFS_dom"/>
</dbReference>
<dbReference type="EMBL" id="QANS01000004">
    <property type="protein sequence ID" value="PTU31104.1"/>
    <property type="molecule type" value="Genomic_DNA"/>
</dbReference>
<feature type="transmembrane region" description="Helical" evidence="8">
    <location>
        <begin position="163"/>
        <end position="183"/>
    </location>
</feature>
<organism evidence="10 11">
    <name type="scientific">Stenotrophobium rhamnosiphilum</name>
    <dbReference type="NCBI Taxonomy" id="2029166"/>
    <lineage>
        <taxon>Bacteria</taxon>
        <taxon>Pseudomonadati</taxon>
        <taxon>Pseudomonadota</taxon>
        <taxon>Gammaproteobacteria</taxon>
        <taxon>Nevskiales</taxon>
        <taxon>Nevskiaceae</taxon>
        <taxon>Stenotrophobium</taxon>
    </lineage>
</organism>
<dbReference type="Gene3D" id="1.20.1250.20">
    <property type="entry name" value="MFS general substrate transporter like domains"/>
    <property type="match status" value="2"/>
</dbReference>
<keyword evidence="4" id="KW-0997">Cell inner membrane</keyword>
<gene>
    <name evidence="10" type="ORF">CJD38_12495</name>
</gene>
<keyword evidence="3" id="KW-1003">Cell membrane</keyword>
<comment type="subcellular location">
    <subcellularLocation>
        <location evidence="1">Cell inner membrane</location>
        <topology evidence="1">Multi-pass membrane protein</topology>
    </subcellularLocation>
</comment>
<evidence type="ECO:0000256" key="2">
    <source>
        <dbReference type="ARBA" id="ARBA00022448"/>
    </source>
</evidence>
<sequence>MSALTAGAMRLQPRLASFYLFYYATVGAFMPYWSPYLAARGFSPVQMGIAYALMGLMRTVVPLAWGWYTDHYGGRMKLIRIASLAALTLFLIIPFMPSVLWIGAVMMGYTVFWHALLPQFEAVTLSHLSARGGDYSRVRLWGSVGFIITVLGLGVLLDRTGILWLPWLVGIFWLGMALSTWTVPEPPPIHLDQTERPSIWTALKNPVALALLFACFCSQLSYAPYYNFFTLFLERHNYAHSYIGLLWALGVVAEIGMFMVAARFIGNLGARKVMLIALAATVLRWAATAGAVDSIGVLLIAQMAHALSFGAYHAVAMHYVQRLFPGALQGRGQAVYNAVAYGAGGSIGSIASGYLWEGLSPEAVFYSAAVVALFGFWVAYRKLPDL</sequence>
<protein>
    <submittedName>
        <fullName evidence="10">MFS transporter</fullName>
    </submittedName>
</protein>
<feature type="transmembrane region" description="Helical" evidence="8">
    <location>
        <begin position="138"/>
        <end position="157"/>
    </location>
</feature>
<dbReference type="InterPro" id="IPR024989">
    <property type="entry name" value="MFS_assoc_dom"/>
</dbReference>
<dbReference type="RefSeq" id="WP_107940691.1">
    <property type="nucleotide sequence ID" value="NZ_QANS01000004.1"/>
</dbReference>
<feature type="transmembrane region" description="Helical" evidence="8">
    <location>
        <begin position="15"/>
        <end position="33"/>
    </location>
</feature>
<dbReference type="InterPro" id="IPR036259">
    <property type="entry name" value="MFS_trans_sf"/>
</dbReference>
<dbReference type="NCBIfam" id="NF037955">
    <property type="entry name" value="mfs"/>
    <property type="match status" value="1"/>
</dbReference>
<keyword evidence="2" id="KW-0813">Transport</keyword>
<evidence type="ECO:0000256" key="1">
    <source>
        <dbReference type="ARBA" id="ARBA00004429"/>
    </source>
</evidence>
<keyword evidence="5 8" id="KW-0812">Transmembrane</keyword>
<evidence type="ECO:0000256" key="3">
    <source>
        <dbReference type="ARBA" id="ARBA00022475"/>
    </source>
</evidence>
<comment type="caution">
    <text evidence="10">The sequence shown here is derived from an EMBL/GenBank/DDBJ whole genome shotgun (WGS) entry which is preliminary data.</text>
</comment>
<feature type="transmembrane region" description="Helical" evidence="8">
    <location>
        <begin position="203"/>
        <end position="222"/>
    </location>
</feature>
<feature type="transmembrane region" description="Helical" evidence="8">
    <location>
        <begin position="45"/>
        <end position="65"/>
    </location>
</feature>
<evidence type="ECO:0000259" key="9">
    <source>
        <dbReference type="PROSITE" id="PS50850"/>
    </source>
</evidence>
<dbReference type="PROSITE" id="PS50850">
    <property type="entry name" value="MFS"/>
    <property type="match status" value="1"/>
</dbReference>
<dbReference type="GO" id="GO:0030395">
    <property type="term" value="F:lactose binding"/>
    <property type="evidence" value="ECO:0007669"/>
    <property type="project" value="TreeGrafter"/>
</dbReference>
<evidence type="ECO:0000256" key="7">
    <source>
        <dbReference type="ARBA" id="ARBA00023136"/>
    </source>
</evidence>
<dbReference type="GO" id="GO:0005886">
    <property type="term" value="C:plasma membrane"/>
    <property type="evidence" value="ECO:0007669"/>
    <property type="project" value="UniProtKB-SubCell"/>
</dbReference>
<keyword evidence="6 8" id="KW-1133">Transmembrane helix</keyword>
<feature type="transmembrane region" description="Helical" evidence="8">
    <location>
        <begin position="77"/>
        <end position="93"/>
    </location>
</feature>
<keyword evidence="11" id="KW-1185">Reference proteome</keyword>
<evidence type="ECO:0000313" key="11">
    <source>
        <dbReference type="Proteomes" id="UP000244248"/>
    </source>
</evidence>
<feature type="transmembrane region" description="Helical" evidence="8">
    <location>
        <begin position="363"/>
        <end position="380"/>
    </location>
</feature>
<proteinExistence type="predicted"/>
<reference evidence="10 11" key="1">
    <citation type="submission" date="2018-04" db="EMBL/GenBank/DDBJ databases">
        <title>Novel species isolated from glacier.</title>
        <authorList>
            <person name="Liu Q."/>
            <person name="Xin Y.-H."/>
        </authorList>
    </citation>
    <scope>NUCLEOTIDE SEQUENCE [LARGE SCALE GENOMIC DNA]</scope>
    <source>
        <strain evidence="10 11">GT1R17</strain>
    </source>
</reference>